<accession>A0A4U1JPF9</accession>
<sequence length="475" mass="52156">MAQKVLVVEGVNFDQCLYDTNDLSVIRGASLLLDGALPVICGAVTRTGARIGASLGGASSYEIAFEGAEPAEVEAAVRRALAQDPWRALSWVVSVADTATAARGRNRRQQFQTWTVKLSDVPGAVCEDALDRVRPASPGRDDAIKGPLSPETRIRLEHGRQFRRQFFRNGTRNLVEDDILCASFEELVTPPPKGLREGMKGKIAVVHFDGDRMGDLRRLVGDDAEFSAQMGKMTEDILTRLVAGVRRRRAPEDRRFRMEVLLWGGDDITLVVPAWDVLQVIGDFQAAIAGVKIASLPVSFTGAAIVANYKAPVRKLVHLAERAVKVSKQAEVRGAVTFDIFKMSPPERPLEAHRAQLFPGATARDIAFSGDDFGGLMALLAARREAQERGQFLSRSRAHDLVQATPEDRDDLLKKYHLRVLQVSAADHPQDALANLYALPQMEGVERDLSLDLMLWLDLDELYYAPPQDSAEAAA</sequence>
<evidence type="ECO:0000256" key="1">
    <source>
        <dbReference type="ARBA" id="ARBA00022741"/>
    </source>
</evidence>
<dbReference type="InterPro" id="IPR054767">
    <property type="entry name" value="Cas10-Cmr2_palm2"/>
</dbReference>
<protein>
    <recommendedName>
        <fullName evidence="3">Cas10/Cmr2 second palm domain-containing protein</fullName>
    </recommendedName>
</protein>
<proteinExistence type="predicted"/>
<feature type="domain" description="Cas10/Cmr2 second palm" evidence="3">
    <location>
        <begin position="203"/>
        <end position="336"/>
    </location>
</feature>
<dbReference type="EMBL" id="SWJZ01000056">
    <property type="protein sequence ID" value="TKD17665.1"/>
    <property type="molecule type" value="Genomic_DNA"/>
</dbReference>
<dbReference type="Proteomes" id="UP000310597">
    <property type="component" value="Unassembled WGS sequence"/>
</dbReference>
<dbReference type="Gene3D" id="3.30.70.270">
    <property type="match status" value="1"/>
</dbReference>
<evidence type="ECO:0000256" key="2">
    <source>
        <dbReference type="ARBA" id="ARBA00023118"/>
    </source>
</evidence>
<dbReference type="InterPro" id="IPR043128">
    <property type="entry name" value="Rev_trsase/Diguanyl_cyclase"/>
</dbReference>
<dbReference type="AlphaFoldDB" id="A0A4U1JPF9"/>
<dbReference type="RefSeq" id="WP_136907403.1">
    <property type="nucleotide sequence ID" value="NZ_SWJZ01000056.1"/>
</dbReference>
<dbReference type="OrthoDB" id="7318585at2"/>
<evidence type="ECO:0000313" key="4">
    <source>
        <dbReference type="EMBL" id="TKD17665.1"/>
    </source>
</evidence>
<dbReference type="GO" id="GO:0000166">
    <property type="term" value="F:nucleotide binding"/>
    <property type="evidence" value="ECO:0007669"/>
    <property type="project" value="UniProtKB-KW"/>
</dbReference>
<reference evidence="4 5" key="1">
    <citation type="submission" date="2019-04" db="EMBL/GenBank/DDBJ databases">
        <title>Draft Whole-Genome sequence of the purple photosynthetic bacterium Rhodobacter capsulatus SP108 with an indigenous class A beta-lactamase.</title>
        <authorList>
            <person name="Robertson S."/>
            <person name="Meyer T.E."/>
            <person name="Kyndt J.A."/>
        </authorList>
    </citation>
    <scope>NUCLEOTIDE SEQUENCE [LARGE SCALE GENOMIC DNA]</scope>
    <source>
        <strain evidence="4 5">SP108</strain>
    </source>
</reference>
<dbReference type="Pfam" id="PF22335">
    <property type="entry name" value="Cas10-Cmr2_palm2"/>
    <property type="match status" value="1"/>
</dbReference>
<dbReference type="GO" id="GO:0051607">
    <property type="term" value="P:defense response to virus"/>
    <property type="evidence" value="ECO:0007669"/>
    <property type="project" value="UniProtKB-KW"/>
</dbReference>
<organism evidence="4 5">
    <name type="scientific">Rhodobacter capsulatus</name>
    <name type="common">Rhodopseudomonas capsulata</name>
    <dbReference type="NCBI Taxonomy" id="1061"/>
    <lineage>
        <taxon>Bacteria</taxon>
        <taxon>Pseudomonadati</taxon>
        <taxon>Pseudomonadota</taxon>
        <taxon>Alphaproteobacteria</taxon>
        <taxon>Rhodobacterales</taxon>
        <taxon>Rhodobacter group</taxon>
        <taxon>Rhodobacter</taxon>
    </lineage>
</organism>
<name>A0A4U1JPF9_RHOCA</name>
<gene>
    <name evidence="4" type="ORF">FBT96_13205</name>
</gene>
<evidence type="ECO:0000313" key="5">
    <source>
        <dbReference type="Proteomes" id="UP000310597"/>
    </source>
</evidence>
<keyword evidence="1" id="KW-0547">Nucleotide-binding</keyword>
<comment type="caution">
    <text evidence="4">The sequence shown here is derived from an EMBL/GenBank/DDBJ whole genome shotgun (WGS) entry which is preliminary data.</text>
</comment>
<evidence type="ECO:0000259" key="3">
    <source>
        <dbReference type="Pfam" id="PF22335"/>
    </source>
</evidence>
<keyword evidence="2" id="KW-0051">Antiviral defense</keyword>